<dbReference type="InterPro" id="IPR051781">
    <property type="entry name" value="Metallo-dep_Hydrolase"/>
</dbReference>
<dbReference type="EMBL" id="CP136051">
    <property type="protein sequence ID" value="WOK07110.1"/>
    <property type="molecule type" value="Genomic_DNA"/>
</dbReference>
<dbReference type="PROSITE" id="PS51257">
    <property type="entry name" value="PROKAR_LIPOPROTEIN"/>
    <property type="match status" value="1"/>
</dbReference>
<dbReference type="InterPro" id="IPR011059">
    <property type="entry name" value="Metal-dep_hydrolase_composite"/>
</dbReference>
<dbReference type="Proteomes" id="UP001302349">
    <property type="component" value="Chromosome"/>
</dbReference>
<evidence type="ECO:0000259" key="1">
    <source>
        <dbReference type="Pfam" id="PF01979"/>
    </source>
</evidence>
<organism evidence="2 3">
    <name type="scientific">Imperialibacter roseus</name>
    <dbReference type="NCBI Taxonomy" id="1324217"/>
    <lineage>
        <taxon>Bacteria</taxon>
        <taxon>Pseudomonadati</taxon>
        <taxon>Bacteroidota</taxon>
        <taxon>Cytophagia</taxon>
        <taxon>Cytophagales</taxon>
        <taxon>Flammeovirgaceae</taxon>
        <taxon>Imperialibacter</taxon>
    </lineage>
</organism>
<name>A0ABZ0IQ40_9BACT</name>
<dbReference type="PANTHER" id="PTHR43135:SF3">
    <property type="entry name" value="ALPHA-D-RIBOSE 1-METHYLPHOSPHONATE 5-TRIPHOSPHATE DIPHOSPHATASE"/>
    <property type="match status" value="1"/>
</dbReference>
<dbReference type="InterPro" id="IPR006680">
    <property type="entry name" value="Amidohydro-rel"/>
</dbReference>
<reference evidence="2 3" key="1">
    <citation type="journal article" date="2023" name="Microbiol. Resour. Announc.">
        <title>Complete Genome Sequence of Imperialibacter roseus strain P4T.</title>
        <authorList>
            <person name="Tizabi D.R."/>
            <person name="Bachvaroff T."/>
            <person name="Hill R.T."/>
        </authorList>
    </citation>
    <scope>NUCLEOTIDE SEQUENCE [LARGE SCALE GENOMIC DNA]</scope>
    <source>
        <strain evidence="2 3">P4T</strain>
    </source>
</reference>
<proteinExistence type="predicted"/>
<dbReference type="Gene3D" id="2.30.40.10">
    <property type="entry name" value="Urease, subunit C, domain 1"/>
    <property type="match status" value="1"/>
</dbReference>
<dbReference type="InterPro" id="IPR032466">
    <property type="entry name" value="Metal_Hydrolase"/>
</dbReference>
<evidence type="ECO:0000313" key="2">
    <source>
        <dbReference type="EMBL" id="WOK07110.1"/>
    </source>
</evidence>
<dbReference type="PANTHER" id="PTHR43135">
    <property type="entry name" value="ALPHA-D-RIBOSE 1-METHYLPHOSPHONATE 5-TRIPHOSPHATE DIPHOSPHATASE"/>
    <property type="match status" value="1"/>
</dbReference>
<feature type="domain" description="Amidohydrolase-related" evidence="1">
    <location>
        <begin position="82"/>
        <end position="446"/>
    </location>
</feature>
<dbReference type="Pfam" id="PF01979">
    <property type="entry name" value="Amidohydro_1"/>
    <property type="match status" value="1"/>
</dbReference>
<gene>
    <name evidence="2" type="ORF">RT717_00555</name>
</gene>
<dbReference type="Gene3D" id="3.30.110.90">
    <property type="entry name" value="Amidohydrolase"/>
    <property type="match status" value="1"/>
</dbReference>
<keyword evidence="3" id="KW-1185">Reference proteome</keyword>
<dbReference type="SUPFAM" id="SSF51556">
    <property type="entry name" value="Metallo-dependent hydrolases"/>
    <property type="match status" value="1"/>
</dbReference>
<accession>A0ABZ0IQ40</accession>
<dbReference type="Gene3D" id="3.40.50.10910">
    <property type="entry name" value="Amidohydrolase"/>
    <property type="match status" value="1"/>
</dbReference>
<dbReference type="RefSeq" id="WP_317489797.1">
    <property type="nucleotide sequence ID" value="NZ_CP136051.1"/>
</dbReference>
<protein>
    <submittedName>
        <fullName evidence="2">Amidohydrolase family protein</fullName>
    </submittedName>
</protein>
<dbReference type="SUPFAM" id="SSF51338">
    <property type="entry name" value="Composite domain of metallo-dependent hydrolases"/>
    <property type="match status" value="1"/>
</dbReference>
<evidence type="ECO:0000313" key="3">
    <source>
        <dbReference type="Proteomes" id="UP001302349"/>
    </source>
</evidence>
<sequence length="478" mass="52519">MKNSFFFLLAVVALGACQPTGPGVSDEAIVILNAHVVDVMSGNVEREKAILIDSGRIVSIGDGSELSALVGRKDVFDAGGRYVIPGLWDMHVHIEGEDLVEDNRALLPLYVAYGITTVRDCASDLGELVLAWRDSINNDQLFGPQIFTAGRKLEGINSIWKGDLEIANKEELQQMLDKLDAYNVDFVKITENTLPGDLFLTSVKEAKKRGYKVTGHVPYDLSVEELATAGFSAIEHASYMLRLGSDDSAIVDSIRSGKLARTDAGALYNSTFNQDTAFAGYKMLARQGVAVTPTLIGGKQLAYLDENDHQNDDYLKYLTTRFTSKYQWRIDRMAGETSEQNQARKDRYQLIAEQLPYLHKAGVTILAGSDAAALNTFVYPAQSLHEELVLFQEAGLEPLAILQTATVNGAKFFNVQDNLGSIAPGMQADLVILNSNPLEDISATQDIFAVVNDGEYLSREKLDELLRQAQVIKDKLDK</sequence>
<dbReference type="Gene3D" id="1.20.58.520">
    <property type="entry name" value="Amidohydrolase"/>
    <property type="match status" value="1"/>
</dbReference>